<feature type="transmembrane region" description="Helical" evidence="7">
    <location>
        <begin position="281"/>
        <end position="307"/>
    </location>
</feature>
<evidence type="ECO:0000256" key="4">
    <source>
        <dbReference type="ARBA" id="ARBA00022692"/>
    </source>
</evidence>
<evidence type="ECO:0000313" key="10">
    <source>
        <dbReference type="Proteomes" id="UP000539538"/>
    </source>
</evidence>
<dbReference type="EMBL" id="JACHOT010000002">
    <property type="protein sequence ID" value="MBB4650785.1"/>
    <property type="molecule type" value="Genomic_DNA"/>
</dbReference>
<proteinExistence type="inferred from homology"/>
<evidence type="ECO:0000313" key="9">
    <source>
        <dbReference type="EMBL" id="MBB4650785.1"/>
    </source>
</evidence>
<evidence type="ECO:0000256" key="3">
    <source>
        <dbReference type="ARBA" id="ARBA00022475"/>
    </source>
</evidence>
<comment type="caution">
    <text evidence="9">The sequence shown here is derived from an EMBL/GenBank/DDBJ whole genome shotgun (WGS) entry which is preliminary data.</text>
</comment>
<dbReference type="InterPro" id="IPR000515">
    <property type="entry name" value="MetI-like"/>
</dbReference>
<organism evidence="9 10">
    <name type="scientific">Aminobacter niigataensis</name>
    <dbReference type="NCBI Taxonomy" id="83265"/>
    <lineage>
        <taxon>Bacteria</taxon>
        <taxon>Pseudomonadati</taxon>
        <taxon>Pseudomonadota</taxon>
        <taxon>Alphaproteobacteria</taxon>
        <taxon>Hyphomicrobiales</taxon>
        <taxon>Phyllobacteriaceae</taxon>
        <taxon>Aminobacter</taxon>
    </lineage>
</organism>
<accession>A0ABR6L230</accession>
<feature type="transmembrane region" description="Helical" evidence="7">
    <location>
        <begin position="99"/>
        <end position="119"/>
    </location>
</feature>
<keyword evidence="5 7" id="KW-1133">Transmembrane helix</keyword>
<feature type="transmembrane region" description="Helical" evidence="7">
    <location>
        <begin position="131"/>
        <end position="157"/>
    </location>
</feature>
<evidence type="ECO:0000256" key="6">
    <source>
        <dbReference type="ARBA" id="ARBA00023136"/>
    </source>
</evidence>
<dbReference type="InterPro" id="IPR045621">
    <property type="entry name" value="BPD_transp_1_N"/>
</dbReference>
<feature type="transmembrane region" description="Helical" evidence="7">
    <location>
        <begin position="177"/>
        <end position="197"/>
    </location>
</feature>
<keyword evidence="10" id="KW-1185">Reference proteome</keyword>
<feature type="transmembrane region" description="Helical" evidence="7">
    <location>
        <begin position="235"/>
        <end position="261"/>
    </location>
</feature>
<dbReference type="Proteomes" id="UP000539538">
    <property type="component" value="Unassembled WGS sequence"/>
</dbReference>
<evidence type="ECO:0000256" key="7">
    <source>
        <dbReference type="RuleBase" id="RU363032"/>
    </source>
</evidence>
<keyword evidence="6 7" id="KW-0472">Membrane</keyword>
<evidence type="ECO:0000259" key="8">
    <source>
        <dbReference type="PROSITE" id="PS50928"/>
    </source>
</evidence>
<sequence length="313" mass="33932">MIIYILRRLGATLIVMGLVGLMVFVLLHLAPGDPAAVIAGDNATPEQIAQLRQMLGLDDPLPVQFLRWMGDVVQGDLGVSIYSNEPVAQLIMQRMEATVSLAIATLAFAVPIAIAFGVIAAHRAGTTVDRILMLFSVMGFSLPAFVLGYMLSWLFAIEWKLLPVQGFTPISEGIWPWARNLILPSVTLGMTYTALIARITRTSMLEVLSEDFIRTARAKGVAVPRILVKHALRNAGVPIATVIGIGIALLIGGVVVTETVFNIPGVGRLVVDAIARRDYPVIQGVILVFSGIYVFVNLATDLSYTLIDPRIRY</sequence>
<dbReference type="SUPFAM" id="SSF161098">
    <property type="entry name" value="MetI-like"/>
    <property type="match status" value="1"/>
</dbReference>
<comment type="subcellular location">
    <subcellularLocation>
        <location evidence="1 7">Cell membrane</location>
        <topology evidence="1 7">Multi-pass membrane protein</topology>
    </subcellularLocation>
</comment>
<dbReference type="Gene3D" id="1.10.3720.10">
    <property type="entry name" value="MetI-like"/>
    <property type="match status" value="1"/>
</dbReference>
<reference evidence="9 10" key="1">
    <citation type="submission" date="2020-08" db="EMBL/GenBank/DDBJ databases">
        <title>Genomic Encyclopedia of Type Strains, Phase IV (KMG-IV): sequencing the most valuable type-strain genomes for metagenomic binning, comparative biology and taxonomic classification.</title>
        <authorList>
            <person name="Goeker M."/>
        </authorList>
    </citation>
    <scope>NUCLEOTIDE SEQUENCE [LARGE SCALE GENOMIC DNA]</scope>
    <source>
        <strain evidence="9 10">DSM 7050</strain>
    </source>
</reference>
<keyword evidence="2 7" id="KW-0813">Transport</keyword>
<keyword evidence="3" id="KW-1003">Cell membrane</keyword>
<name>A0ABR6L230_9HYPH</name>
<dbReference type="PANTHER" id="PTHR43163">
    <property type="entry name" value="DIPEPTIDE TRANSPORT SYSTEM PERMEASE PROTEIN DPPB-RELATED"/>
    <property type="match status" value="1"/>
</dbReference>
<dbReference type="PROSITE" id="PS50928">
    <property type="entry name" value="ABC_TM1"/>
    <property type="match status" value="1"/>
</dbReference>
<gene>
    <name evidence="9" type="ORF">GGQ99_002540</name>
</gene>
<feature type="domain" description="ABC transmembrane type-1" evidence="8">
    <location>
        <begin position="95"/>
        <end position="304"/>
    </location>
</feature>
<comment type="similarity">
    <text evidence="7">Belongs to the binding-protein-dependent transport system permease family.</text>
</comment>
<evidence type="ECO:0000256" key="1">
    <source>
        <dbReference type="ARBA" id="ARBA00004651"/>
    </source>
</evidence>
<dbReference type="InterPro" id="IPR035906">
    <property type="entry name" value="MetI-like_sf"/>
</dbReference>
<dbReference type="Pfam" id="PF19300">
    <property type="entry name" value="BPD_transp_1_N"/>
    <property type="match status" value="1"/>
</dbReference>
<keyword evidence="4 7" id="KW-0812">Transmembrane</keyword>
<dbReference type="Pfam" id="PF00528">
    <property type="entry name" value="BPD_transp_1"/>
    <property type="match status" value="1"/>
</dbReference>
<evidence type="ECO:0000256" key="5">
    <source>
        <dbReference type="ARBA" id="ARBA00022989"/>
    </source>
</evidence>
<protein>
    <submittedName>
        <fullName evidence="9">Peptide/nickel transport system permease protein</fullName>
    </submittedName>
</protein>
<dbReference type="CDD" id="cd06261">
    <property type="entry name" value="TM_PBP2"/>
    <property type="match status" value="1"/>
</dbReference>
<dbReference type="RefSeq" id="WP_183262782.1">
    <property type="nucleotide sequence ID" value="NZ_BAAAVZ010000002.1"/>
</dbReference>
<feature type="transmembrane region" description="Helical" evidence="7">
    <location>
        <begin position="12"/>
        <end position="30"/>
    </location>
</feature>
<evidence type="ECO:0000256" key="2">
    <source>
        <dbReference type="ARBA" id="ARBA00022448"/>
    </source>
</evidence>
<dbReference type="PANTHER" id="PTHR43163:SF6">
    <property type="entry name" value="DIPEPTIDE TRANSPORT SYSTEM PERMEASE PROTEIN DPPB-RELATED"/>
    <property type="match status" value="1"/>
</dbReference>